<comment type="caution">
    <text evidence="4">The sequence shown here is derived from an EMBL/GenBank/DDBJ whole genome shotgun (WGS) entry which is preliminary data.</text>
</comment>
<feature type="domain" description="DUF5916" evidence="3">
    <location>
        <begin position="258"/>
        <end position="333"/>
    </location>
</feature>
<dbReference type="CDD" id="cd09618">
    <property type="entry name" value="CBM9_like_2"/>
    <property type="match status" value="1"/>
</dbReference>
<feature type="chain" id="PRO_5045063593" evidence="1">
    <location>
        <begin position="23"/>
        <end position="740"/>
    </location>
</feature>
<evidence type="ECO:0000259" key="2">
    <source>
        <dbReference type="Pfam" id="PF06452"/>
    </source>
</evidence>
<dbReference type="RefSeq" id="WP_131258041.1">
    <property type="nucleotide sequence ID" value="NZ_JBHSUS010000001.1"/>
</dbReference>
<sequence length="740" mass="84442">MEKHNKAGMLLALACLAVPAQAAQYELLHDSSKIKVDGQLDEAVWQHATQINLAYEAYPNHGDPARIRTEAFLYEDGEYLYIAFKAYDDNPELIRSAFRPHDGLFQDDNVGIIIDTFGAQRTGFEFFVNPYGAQADMLMDDNDGWAEDESWDAIWDSAGQITEFGYQVEVAIPFKALRFPETGQPQTWNIALWRNHPRDIKSSATNFPRDRDSKCSICQFDQIRGFNNIKQGHNLQLTPTLTLGRADSKNAQGDWVNGDVESDVGLDIRWGMTQDIVLNATINPDFSNVEADDGQLDINKTFALFYNEKRPFFLDGSDYFSSNQLNLVHTRNIVDPDVGAKITGKINSHSFGVMMADDKRTDFLLPFSESSDIVQLDSASKSFVGRYKSDVGERSSAGVLLTSRSADDYRNDMLAVDGVYNINDAHQITYLVARSESDNPLQVQQDYSLAAQQTDNAVSLNYQYFTGDDNIYVEYNRIGQDFRADMGFVGQSDYQKLVVGGGHNWYLKDNKTVNRVRINGDWDKTYRLSDDQLLEQEIEGYINLWFNSYSAFVSAGVLARERHYAGELFDEYKVSTWLEGRPIADLYVSLYVSHGDSIDYDNVRLGQNWYVESVINWQISDEWELLVGNYYDTLDIDGSNLYNAYLADAVLSYQFDMRNQIRLNVQYTHINRTPGLYLQPEDYADSESYVQTQLLYSYKVNPQTLIYVGYGDFGLDTAESNGYRRTDRQVFAKFSYAWQY</sequence>
<dbReference type="InterPro" id="IPR010502">
    <property type="entry name" value="Carb-bd_dom_fam9"/>
</dbReference>
<dbReference type="Proteomes" id="UP001596364">
    <property type="component" value="Unassembled WGS sequence"/>
</dbReference>
<dbReference type="InterPro" id="IPR045670">
    <property type="entry name" value="DUF5916"/>
</dbReference>
<gene>
    <name evidence="4" type="ORF">ACFP85_08770</name>
</gene>
<feature type="signal peptide" evidence="1">
    <location>
        <begin position="1"/>
        <end position="22"/>
    </location>
</feature>
<dbReference type="Gene3D" id="2.60.40.1190">
    <property type="match status" value="1"/>
</dbReference>
<reference evidence="5" key="1">
    <citation type="journal article" date="2019" name="Int. J. Syst. Evol. Microbiol.">
        <title>The Global Catalogue of Microorganisms (GCM) 10K type strain sequencing project: providing services to taxonomists for standard genome sequencing and annotation.</title>
        <authorList>
            <consortium name="The Broad Institute Genomics Platform"/>
            <consortium name="The Broad Institute Genome Sequencing Center for Infectious Disease"/>
            <person name="Wu L."/>
            <person name="Ma J."/>
        </authorList>
    </citation>
    <scope>NUCLEOTIDE SEQUENCE [LARGE SCALE GENOMIC DNA]</scope>
    <source>
        <strain evidence="5">CGMCC 1.16031</strain>
    </source>
</reference>
<accession>A0ABW1XLT8</accession>
<evidence type="ECO:0000313" key="5">
    <source>
        <dbReference type="Proteomes" id="UP001596364"/>
    </source>
</evidence>
<evidence type="ECO:0000256" key="1">
    <source>
        <dbReference type="SAM" id="SignalP"/>
    </source>
</evidence>
<keyword evidence="1" id="KW-0732">Signal</keyword>
<feature type="domain" description="Carbohydrate-binding" evidence="2">
    <location>
        <begin position="36"/>
        <end position="187"/>
    </location>
</feature>
<dbReference type="Pfam" id="PF19313">
    <property type="entry name" value="DUF5916"/>
    <property type="match status" value="1"/>
</dbReference>
<keyword evidence="5" id="KW-1185">Reference proteome</keyword>
<evidence type="ECO:0000259" key="3">
    <source>
        <dbReference type="Pfam" id="PF19313"/>
    </source>
</evidence>
<organism evidence="4 5">
    <name type="scientific">Pseudobowmanella zhangzhouensis</name>
    <dbReference type="NCBI Taxonomy" id="1537679"/>
    <lineage>
        <taxon>Bacteria</taxon>
        <taxon>Pseudomonadati</taxon>
        <taxon>Pseudomonadota</taxon>
        <taxon>Gammaproteobacteria</taxon>
        <taxon>Alteromonadales</taxon>
        <taxon>Alteromonadaceae</taxon>
    </lineage>
</organism>
<dbReference type="EMBL" id="JBHSUS010000001">
    <property type="protein sequence ID" value="MFC6440238.1"/>
    <property type="molecule type" value="Genomic_DNA"/>
</dbReference>
<proteinExistence type="predicted"/>
<dbReference type="SUPFAM" id="SSF49344">
    <property type="entry name" value="CBD9-like"/>
    <property type="match status" value="1"/>
</dbReference>
<evidence type="ECO:0000313" key="4">
    <source>
        <dbReference type="EMBL" id="MFC6440238.1"/>
    </source>
</evidence>
<protein>
    <submittedName>
        <fullName evidence="4">DUF5916 domain-containing protein</fullName>
    </submittedName>
</protein>
<name>A0ABW1XLT8_9ALTE</name>
<dbReference type="Pfam" id="PF06452">
    <property type="entry name" value="CBM9_1"/>
    <property type="match status" value="1"/>
</dbReference>